<dbReference type="SUPFAM" id="SSF51294">
    <property type="entry name" value="Hedgehog/intein (Hint) domain"/>
    <property type="match status" value="1"/>
</dbReference>
<dbReference type="Gene3D" id="2.60.120.380">
    <property type="match status" value="1"/>
</dbReference>
<dbReference type="InterPro" id="IPR006141">
    <property type="entry name" value="Intein_N"/>
</dbReference>
<dbReference type="Gene3D" id="2.170.16.10">
    <property type="entry name" value="Hedgehog/Intein (Hint) domain"/>
    <property type="match status" value="1"/>
</dbReference>
<sequence length="1551" mass="173499">MDAASYTVKRGENKRKYEVLAADLKKNTFSDDTVKPGTTYYYWVEAHLSNGDTVVSKPVKIKIKKRQNDFTLETDSTSLDLQIGESKSIEIIAKFTDGTTRDVSTKIKWKVEDESIVSITNEKIEAMNAGKTRIIGFYNQKEIPLEVSVGTDESIHLSAQQEDEEIQLTWSEWSENSKYIVQRRVGNEDFEQITDELWATNYKDTSLQKGATHEYRIIGLGTDGSQTLSNVTTVQIHQDEPTLIPSLHKVALHVGGEKQVTVELQNPDGTMKDVTNEALWKVKDETIISVSQGKITAHAVGTTLISAYYEDKMVDIEIDVADLQERIHLDVTPTMNGNVLRWNTEDKITSYSVKMRSSNSKSYEEIISKLVQTSYVDHASAQNVDESRYYVVTGMTENGEMLLSNEIEITSQKNAWNSVLPEEIKPLRTPGPVEDTIGASGYNWYSITLQEGHTLSVFTPDLQGSGTSKDIYSDPTQSSLAYTTKNILTYTPKTSGTYYIKIKGNSGQKITISAGDGSSFEQAYAIVFDKDDKKNIGKISGPGNDSIYFTAELTEGFNYHIWGDLSAKGWVLYDSKQREILTGTTARADIKVDTSGTYYIKLLTGENAGEHQYYILKSIPLSVSTPQSYTIGPEKKIWYQVKAKANHTLRVYTPGLSGFGTGKYLYDDPNKPAIKTVSADTLTFIPTETSTYFIVISGSSGKTFSITAGDGSDLNQAHSVSLEWAKGTTATFSTPSNDSIFFRTELKAGFNYHLWGTGSSQIKGWVLYDSAKKEILSDTTSRMDIRIETSGTYYIKMLTGGSGGENKYEWLVSIPVSLPGPQTDSFGSSKDIWYIVKAQANQTIKIVQKGLSWTGSLTLYDDPNGSKIVSSSADTLTYTPLSSGIYFIRITDQYKDPGDVVTINIEGVEPWQPPSTSPSPNPDPVNIEILKENESIDVTANSGKSLYYKFTPLASGNYRFFTSPYKNEGPENDTYLQLYSDDSFTTLLAENDNVPDGPYGDLFSKLEYNVSAGTSYYLKLSSHNDSLNTRITVEAVDADSTREGAIPANWNEIYTDRLSSRYDVDYFVLTAKEMAYMNLYVTNNMLILEDSHGNMLQTFHADEQNTLFVTETSGTYYAKVVWNKDQKILTRSDISTLSPEIGGSYQAGFHDPKRISSNFALDTTPGFEKSLTVQWRFSNPHQSVKIQVLRQNTVVYEETRTNLEATYQTFTWNGRYTKVNPGQWAPTDVYFIKIVASDAPKYPITLPISVVNTIPTEEYDVQYLISNYNSSISSETIRKSQEKLKAMMFYDGPITGRYDEEFLMSVIAFEAVLNRSTHVSLNVNVGGGEILKEQGELTNQLVHYINSGRATGKDKYGLYAQFLFSGDIVIYETGAALVPAFRLTKIGGKLVKKAAKTIDELFECNCFTAGTKVLMEDGEKNIEDIVVGDKVLSKDEKTGEIAYKKVTHLHRNKKEYIYELSVGNQIIETTANHPFWVEGRQWVLAVDLQVGDLLKQSNGNTLKIEKINVVKHDEKVKVYNFTVEDFNTYFVTDLGIWVHNIGNCEWDDIEK</sequence>
<dbReference type="Gene3D" id="2.60.40.1080">
    <property type="match status" value="2"/>
</dbReference>
<protein>
    <recommendedName>
        <fullName evidence="1">Fibronectin type-III domain-containing protein</fullName>
    </recommendedName>
</protein>
<evidence type="ECO:0000313" key="2">
    <source>
        <dbReference type="EMBL" id="AWX59304.1"/>
    </source>
</evidence>
<dbReference type="InterPro" id="IPR036844">
    <property type="entry name" value="Hint_dom_sf"/>
</dbReference>
<accession>A0A2Z4MS34</accession>
<dbReference type="PROSITE" id="PS50853">
    <property type="entry name" value="FN3"/>
    <property type="match status" value="1"/>
</dbReference>
<dbReference type="InterPro" id="IPR003587">
    <property type="entry name" value="Hint_dom_N"/>
</dbReference>
<dbReference type="InterPro" id="IPR036116">
    <property type="entry name" value="FN3_sf"/>
</dbReference>
<proteinExistence type="predicted"/>
<dbReference type="InterPro" id="IPR003961">
    <property type="entry name" value="FN3_dom"/>
</dbReference>
<dbReference type="SUPFAM" id="SSF49265">
    <property type="entry name" value="Fibronectin type III"/>
    <property type="match status" value="1"/>
</dbReference>
<dbReference type="PROSITE" id="PS50817">
    <property type="entry name" value="INTEIN_N_TER"/>
    <property type="match status" value="1"/>
</dbReference>
<dbReference type="SMART" id="SM00306">
    <property type="entry name" value="HintN"/>
    <property type="match status" value="1"/>
</dbReference>
<dbReference type="GO" id="GO:0016539">
    <property type="term" value="P:intein-mediated protein splicing"/>
    <property type="evidence" value="ECO:0007669"/>
    <property type="project" value="InterPro"/>
</dbReference>
<evidence type="ECO:0000259" key="1">
    <source>
        <dbReference type="PROSITE" id="PS50853"/>
    </source>
</evidence>
<dbReference type="Pfam" id="PF07591">
    <property type="entry name" value="PT-HINT"/>
    <property type="match status" value="1"/>
</dbReference>
<dbReference type="NCBIfam" id="TIGR01445">
    <property type="entry name" value="intein_Nterm"/>
    <property type="match status" value="1"/>
</dbReference>
<feature type="domain" description="Fibronectin type-III" evidence="1">
    <location>
        <begin position="151"/>
        <end position="239"/>
    </location>
</feature>
<dbReference type="Gene3D" id="2.60.40.10">
    <property type="entry name" value="Immunoglobulins"/>
    <property type="match status" value="3"/>
</dbReference>
<dbReference type="EMBL" id="CP030117">
    <property type="protein sequence ID" value="AWX59304.1"/>
    <property type="molecule type" value="Genomic_DNA"/>
</dbReference>
<name>A0A2Z4MS34_BREBE</name>
<gene>
    <name evidence="2" type="ORF">AB432_023985</name>
</gene>
<reference evidence="2 3" key="1">
    <citation type="journal article" date="2015" name="Genome Announc.">
        <title>Draft Genome Sequence of Brevibacillus brevis DZQ7, a Plant Growth-Promoting Rhizobacterium with Broad-Spectrum Antimicrobial Activity.</title>
        <authorList>
            <person name="Hou Q."/>
            <person name="Wang C."/>
            <person name="Hou X."/>
            <person name="Xia Z."/>
            <person name="Ye J."/>
            <person name="Liu K."/>
            <person name="Liu H."/>
            <person name="Wang J."/>
            <person name="Guo H."/>
            <person name="Yu X."/>
            <person name="Yang Y."/>
            <person name="Du B."/>
            <person name="Ding Y."/>
        </authorList>
    </citation>
    <scope>NUCLEOTIDE SEQUENCE [LARGE SCALE GENOMIC DNA]</scope>
    <source>
        <strain evidence="2 3">DZQ7</strain>
    </source>
</reference>
<dbReference type="InterPro" id="IPR003343">
    <property type="entry name" value="Big_2"/>
</dbReference>
<dbReference type="CDD" id="cd00081">
    <property type="entry name" value="Hint"/>
    <property type="match status" value="1"/>
</dbReference>
<evidence type="ECO:0000313" key="3">
    <source>
        <dbReference type="Proteomes" id="UP000036061"/>
    </source>
</evidence>
<dbReference type="Proteomes" id="UP000036061">
    <property type="component" value="Chromosome"/>
</dbReference>
<dbReference type="InterPro" id="IPR013783">
    <property type="entry name" value="Ig-like_fold"/>
</dbReference>
<dbReference type="SMART" id="SM00635">
    <property type="entry name" value="BID_2"/>
    <property type="match status" value="2"/>
</dbReference>
<organism evidence="2 3">
    <name type="scientific">Brevibacillus brevis</name>
    <name type="common">Bacillus brevis</name>
    <dbReference type="NCBI Taxonomy" id="1393"/>
    <lineage>
        <taxon>Bacteria</taxon>
        <taxon>Bacillati</taxon>
        <taxon>Bacillota</taxon>
        <taxon>Bacilli</taxon>
        <taxon>Bacillales</taxon>
        <taxon>Paenibacillaceae</taxon>
        <taxon>Brevibacillus</taxon>
    </lineage>
</organism>